<dbReference type="Pfam" id="PF01391">
    <property type="entry name" value="Collagen"/>
    <property type="match status" value="5"/>
</dbReference>
<gene>
    <name evidence="12" type="ORF">Z043_101659</name>
</gene>
<evidence type="ECO:0000256" key="4">
    <source>
        <dbReference type="ARBA" id="ARBA00022530"/>
    </source>
</evidence>
<dbReference type="InterPro" id="IPR050938">
    <property type="entry name" value="Collagen_Structural_Proteins"/>
</dbReference>
<proteinExistence type="predicted"/>
<dbReference type="InterPro" id="IPR016187">
    <property type="entry name" value="CTDL_fold"/>
</dbReference>
<feature type="region of interest" description="Disordered" evidence="10">
    <location>
        <begin position="573"/>
        <end position="613"/>
    </location>
</feature>
<evidence type="ECO:0000256" key="6">
    <source>
        <dbReference type="ARBA" id="ARBA00022737"/>
    </source>
</evidence>
<keyword evidence="9" id="KW-1015">Disulfide bond</keyword>
<comment type="function">
    <text evidence="1">Type IV collagen is the major structural component of glomerular basement membranes (GBM), forming a 'chicken-wire' meshwork together with laminins, proteoglycans and entactin/nidogen.</text>
</comment>
<evidence type="ECO:0000256" key="9">
    <source>
        <dbReference type="ARBA" id="ARBA00023157"/>
    </source>
</evidence>
<dbReference type="PANTHER" id="PTHR37456">
    <property type="entry name" value="SI:CH211-266K2.1"/>
    <property type="match status" value="1"/>
</dbReference>
<dbReference type="InterPro" id="IPR001442">
    <property type="entry name" value="Collagen_IV_NC"/>
</dbReference>
<dbReference type="PROSITE" id="PS51403">
    <property type="entry name" value="NC1_IV"/>
    <property type="match status" value="1"/>
</dbReference>
<dbReference type="GO" id="GO:0005581">
    <property type="term" value="C:collagen trimer"/>
    <property type="evidence" value="ECO:0007669"/>
    <property type="project" value="UniProtKB-KW"/>
</dbReference>
<comment type="caution">
    <text evidence="12">The sequence shown here is derived from an EMBL/GenBank/DDBJ whole genome shotgun (WGS) entry which is preliminary data.</text>
</comment>
<sequence>MQGGKKFSGVCGGRDCSGGCKCYPEKGARMFIPELIVLLAAHEDGQLFTTEVAVSQVLLVLRDLVGSQVNWVTLASRGPKDRRGTRGQMASPDPKELLATQDRQDLEGNQVLMATMEHKETRGHQDHQECLAIMATRYILWSNPQPPPFVNMRRRTTGGHGVKGQKGDTLELSVFMERFRGPQGSPGLMGPRGVAGPQGPPGPPGPPGPKGDIGEPGPIFQPSALSGPSTNGRGEPGVMGFQGQRGDSGYPGIPGDRWALLVLLESLVPKERGENKERKVHEGNLDFQLRPLNSLMDYLELKAHQAPRDHVNQGCASVTSFTQLQDPQALLAIQEHLETQVTQVKWVSQEKEVCQGQVESLDHLDHRVLWVLGLWDPQEIKVFQVVRVLVVKESLAFLVTLDLTDLQALWDHQVSLESQMQCLDLLVNLDLLAWMVSLVSKGSLDCLGRKDSKVKEGNKAKKPLLDHQGLWDLGETKVSKVPKEARLLGYQLHSLENLGLLVPKGIKVLQETLASRETQGGEECQVSVGQKGKKGNPGYQADMDFQGFLDSQACQAPQAHLVNQFMSLYKGFSGDRGDRGDPGPPGPSIIKGERGERGDLGLNGSVGAQGDPGEAGLLGFRGISGLKGAKGSPGFSGFQGMIGLKGIQGFTGLQGEIGSSGAPGEKGSIGQPGEKGDRGLIGPPGKEPDIPRWVIVMMKGVKGDHGIPGEHGFTGPRGQKGFPGVPGGPGLHGLPGSPSYEKGLPGSPGSPGLPGSKGMPGQTGAPGIEGFPGMPGPRGDKGTSGAFGPTGDPGLDGPKGMAIYKKRWRKKIIFYFCSRELQKYDQDKNLSHWSLTLTGEEGAVVDLPGSTGLRGESGLPGLPGMKGLFGQPGDRGSPGFDGIQGPKGVQGQPGLEGLTGVFYYNRSFLHSLGPLGKQGYSGTQGPKGHPGTLGMPGEPGASGIPGQRGFPGLKGIFGLDGLKGQKGIRGFTGLDNWGLPGETGSKGEKGEPGTHSTDVGLPGSLGFKGTEGDPGFIGPQGQKGISGVSGTPGKPGKRGDIGLTGHRGLQGVKGSPGRPGTPGIPGMPGRSISVGYLLVRHSQSEDTPMCPLGMAKLWEGYSLLYFEGQEKAHNQDLGLAGSCLLRFNTMPFLYCHPGEICHYASRNDKSYWLSTLASIPMMPVEGVDIRPYVSRCSVCEAPSVAVAVHSQDSTIPKCPQGWRSLWIGYSFLMHTASGEGGGQSLMSPGSCLEHFRTTPFIECSGARGTCHYFSSKQSFWLASIAQTFQSSSATKTLKAGQILSQISRCQVCMKNL</sequence>
<evidence type="ECO:0000256" key="10">
    <source>
        <dbReference type="SAM" id="MobiDB-lite"/>
    </source>
</evidence>
<name>A0A0N8K2V7_SCLFO</name>
<feature type="region of interest" description="Disordered" evidence="10">
    <location>
        <begin position="181"/>
        <end position="252"/>
    </location>
</feature>
<dbReference type="GO" id="GO:0005201">
    <property type="term" value="F:extracellular matrix structural constituent"/>
    <property type="evidence" value="ECO:0007669"/>
    <property type="project" value="InterPro"/>
</dbReference>
<organism evidence="12 13">
    <name type="scientific">Scleropages formosus</name>
    <name type="common">Asian bonytongue</name>
    <name type="synonym">Osteoglossum formosum</name>
    <dbReference type="NCBI Taxonomy" id="113540"/>
    <lineage>
        <taxon>Eukaryota</taxon>
        <taxon>Metazoa</taxon>
        <taxon>Chordata</taxon>
        <taxon>Craniata</taxon>
        <taxon>Vertebrata</taxon>
        <taxon>Euteleostomi</taxon>
        <taxon>Actinopterygii</taxon>
        <taxon>Neopterygii</taxon>
        <taxon>Teleostei</taxon>
        <taxon>Osteoglossocephala</taxon>
        <taxon>Osteoglossomorpha</taxon>
        <taxon>Osteoglossiformes</taxon>
        <taxon>Osteoglossidae</taxon>
        <taxon>Scleropages</taxon>
    </lineage>
</organism>
<feature type="compositionally biased region" description="Low complexity" evidence="10">
    <location>
        <begin position="734"/>
        <end position="747"/>
    </location>
</feature>
<protein>
    <recommendedName>
        <fullName evidence="11">Collagen IV NC1 domain-containing protein</fullName>
    </recommendedName>
</protein>
<evidence type="ECO:0000256" key="5">
    <source>
        <dbReference type="ARBA" id="ARBA00022729"/>
    </source>
</evidence>
<reference evidence="12 13" key="1">
    <citation type="submission" date="2015-08" db="EMBL/GenBank/DDBJ databases">
        <title>The genome of the Asian arowana (Scleropages formosus).</title>
        <authorList>
            <person name="Tan M.H."/>
            <person name="Gan H.M."/>
            <person name="Croft L.J."/>
            <person name="Austin C.M."/>
        </authorList>
    </citation>
    <scope>NUCLEOTIDE SEQUENCE [LARGE SCALE GENOMIC DNA]</scope>
    <source>
        <strain evidence="12">Aro1</strain>
    </source>
</reference>
<evidence type="ECO:0000313" key="13">
    <source>
        <dbReference type="Proteomes" id="UP000034805"/>
    </source>
</evidence>
<keyword evidence="5" id="KW-0732">Signal</keyword>
<evidence type="ECO:0000256" key="1">
    <source>
        <dbReference type="ARBA" id="ARBA00003696"/>
    </source>
</evidence>
<evidence type="ECO:0000256" key="2">
    <source>
        <dbReference type="ARBA" id="ARBA00004302"/>
    </source>
</evidence>
<evidence type="ECO:0000256" key="8">
    <source>
        <dbReference type="ARBA" id="ARBA00023119"/>
    </source>
</evidence>
<feature type="compositionally biased region" description="Gly residues" evidence="10">
    <location>
        <begin position="724"/>
        <end position="733"/>
    </location>
</feature>
<feature type="region of interest" description="Disordered" evidence="10">
    <location>
        <begin position="658"/>
        <end position="690"/>
    </location>
</feature>
<dbReference type="InterPro" id="IPR008160">
    <property type="entry name" value="Collagen"/>
</dbReference>
<evidence type="ECO:0000259" key="11">
    <source>
        <dbReference type="PROSITE" id="PS51403"/>
    </source>
</evidence>
<keyword evidence="3" id="KW-0964">Secreted</keyword>
<feature type="region of interest" description="Disordered" evidence="10">
    <location>
        <begin position="710"/>
        <end position="798"/>
    </location>
</feature>
<dbReference type="EMBL" id="JARO02000370">
    <property type="protein sequence ID" value="KPP78809.1"/>
    <property type="molecule type" value="Genomic_DNA"/>
</dbReference>
<dbReference type="Gene3D" id="2.170.240.10">
    <property type="entry name" value="Collagen IV, non-collagenous"/>
    <property type="match status" value="1"/>
</dbReference>
<feature type="compositionally biased region" description="Pro residues" evidence="10">
    <location>
        <begin position="198"/>
        <end position="209"/>
    </location>
</feature>
<accession>A0A0N8K2V7</accession>
<dbReference type="Pfam" id="PF01413">
    <property type="entry name" value="C4"/>
    <property type="match status" value="2"/>
</dbReference>
<feature type="compositionally biased region" description="Polar residues" evidence="10">
    <location>
        <begin position="223"/>
        <end position="232"/>
    </location>
</feature>
<dbReference type="FunFam" id="2.170.240.10:FF:000001">
    <property type="entry name" value="Collagen IV alpha 1 chain"/>
    <property type="match status" value="1"/>
</dbReference>
<keyword evidence="8" id="KW-0176">Collagen</keyword>
<dbReference type="Proteomes" id="UP000034805">
    <property type="component" value="Unassembled WGS sequence"/>
</dbReference>
<evidence type="ECO:0000256" key="3">
    <source>
        <dbReference type="ARBA" id="ARBA00022525"/>
    </source>
</evidence>
<evidence type="ECO:0000256" key="7">
    <source>
        <dbReference type="ARBA" id="ARBA00022869"/>
    </source>
</evidence>
<dbReference type="GO" id="GO:0005604">
    <property type="term" value="C:basement membrane"/>
    <property type="evidence" value="ECO:0007669"/>
    <property type="project" value="UniProtKB-SubCell"/>
</dbReference>
<dbReference type="SMART" id="SM00111">
    <property type="entry name" value="C4"/>
    <property type="match status" value="2"/>
</dbReference>
<keyword evidence="7" id="KW-0084">Basement membrane</keyword>
<dbReference type="STRING" id="113540.ENSSFOP00015036034"/>
<dbReference type="SUPFAM" id="SSF56436">
    <property type="entry name" value="C-type lectin-like"/>
    <property type="match status" value="2"/>
</dbReference>
<keyword evidence="6" id="KW-0677">Repeat</keyword>
<feature type="domain" description="Collagen IV NC1" evidence="11">
    <location>
        <begin position="1075"/>
        <end position="1296"/>
    </location>
</feature>
<feature type="region of interest" description="Disordered" evidence="10">
    <location>
        <begin position="973"/>
        <end position="1002"/>
    </location>
</feature>
<evidence type="ECO:0000313" key="12">
    <source>
        <dbReference type="EMBL" id="KPP78809.1"/>
    </source>
</evidence>
<keyword evidence="4" id="KW-0272">Extracellular matrix</keyword>
<feature type="region of interest" description="Disordered" evidence="10">
    <location>
        <begin position="1018"/>
        <end position="1066"/>
    </location>
</feature>
<dbReference type="InterPro" id="IPR036954">
    <property type="entry name" value="Collagen_IV_NC_sf"/>
</dbReference>
<dbReference type="PANTHER" id="PTHR37456:SF6">
    <property type="entry name" value="COLLAGEN ALPHA-1(XXIII) CHAIN-LIKE ISOFORM X2"/>
    <property type="match status" value="1"/>
</dbReference>
<comment type="subcellular location">
    <subcellularLocation>
        <location evidence="2">Secreted</location>
        <location evidence="2">Extracellular space</location>
        <location evidence="2">Extracellular matrix</location>
        <location evidence="2">Basement membrane</location>
    </subcellularLocation>
</comment>